<dbReference type="PANTHER" id="PTHR33908">
    <property type="entry name" value="MANNOSYLTRANSFERASE YKCB-RELATED"/>
    <property type="match status" value="1"/>
</dbReference>
<dbReference type="GO" id="GO:0016763">
    <property type="term" value="F:pentosyltransferase activity"/>
    <property type="evidence" value="ECO:0007669"/>
    <property type="project" value="TreeGrafter"/>
</dbReference>
<protein>
    <recommendedName>
        <fullName evidence="11">Dolichyl-phosphate-mannose-protein mannosyltransferase</fullName>
    </recommendedName>
</protein>
<dbReference type="InterPro" id="IPR050297">
    <property type="entry name" value="LipidA_mod_glycosyltrf_83"/>
</dbReference>
<dbReference type="Proteomes" id="UP000480350">
    <property type="component" value="Unassembled WGS sequence"/>
</dbReference>
<feature type="transmembrane region" description="Helical" evidence="8">
    <location>
        <begin position="149"/>
        <end position="182"/>
    </location>
</feature>
<feature type="transmembrane region" description="Helical" evidence="8">
    <location>
        <begin position="100"/>
        <end position="121"/>
    </location>
</feature>
<dbReference type="PANTHER" id="PTHR33908:SF11">
    <property type="entry name" value="MEMBRANE PROTEIN"/>
    <property type="match status" value="1"/>
</dbReference>
<proteinExistence type="predicted"/>
<evidence type="ECO:0000256" key="5">
    <source>
        <dbReference type="ARBA" id="ARBA00022692"/>
    </source>
</evidence>
<name>A0A7C9MER9_9RHOB</name>
<dbReference type="AlphaFoldDB" id="A0A7C9MER9"/>
<reference evidence="9 10" key="2">
    <citation type="submission" date="2020-03" db="EMBL/GenBank/DDBJ databases">
        <title>Kangsaoukella pontilimi gen. nov., sp. nov., a new member of the family Rhodobacteraceae isolated from a tidal mudflat.</title>
        <authorList>
            <person name="Kim I.S."/>
        </authorList>
    </citation>
    <scope>NUCLEOTIDE SEQUENCE [LARGE SCALE GENOMIC DNA]</scope>
    <source>
        <strain evidence="9 10">GH1-50</strain>
    </source>
</reference>
<accession>A0A7C9MER9</accession>
<evidence type="ECO:0000256" key="1">
    <source>
        <dbReference type="ARBA" id="ARBA00004651"/>
    </source>
</evidence>
<evidence type="ECO:0000256" key="8">
    <source>
        <dbReference type="SAM" id="Phobius"/>
    </source>
</evidence>
<organism evidence="9 10">
    <name type="scientific">Kangsaoukella pontilimi</name>
    <dbReference type="NCBI Taxonomy" id="2691042"/>
    <lineage>
        <taxon>Bacteria</taxon>
        <taxon>Pseudomonadati</taxon>
        <taxon>Pseudomonadota</taxon>
        <taxon>Alphaproteobacteria</taxon>
        <taxon>Rhodobacterales</taxon>
        <taxon>Paracoccaceae</taxon>
        <taxon>Kangsaoukella</taxon>
    </lineage>
</organism>
<evidence type="ECO:0000256" key="6">
    <source>
        <dbReference type="ARBA" id="ARBA00022989"/>
    </source>
</evidence>
<evidence type="ECO:0000256" key="2">
    <source>
        <dbReference type="ARBA" id="ARBA00022475"/>
    </source>
</evidence>
<sequence>MGEALLVLAFLAALLAFALKTALSREVLEEWDAAMQFASGSHFWESGIYTGWASHFWPPFQPLLLGLGDPFDVGRAVSLTSYAAVLAIAYAYLRLRGIDSLAALIGTAFIGGNAHVLLMGLQVENHALETAFVLAAFVVASRFRDTGSAAPLLICALLLGLAGLTRYTSYAAALVVGLLLLFSRPGGLRSFLLYSAVFVMVSLPWWVHNTAMNGSPLHSWQYMNIGSSLHEAGPANWWWVGQESFGSLGDVIAAYPKAFFENWRSNLAESLELILESMGTNDEVAGGLLVTAVVVAVMRKRRRAPGLGVREFILSVPLAAGFAALASIAFVFSEALLPASLVMCASLVAYVLASAPKARFVILGLAVLNGWFAIDVVNSYVAGEARDNGQLVDNDAVRSKLVALGVHSESLVTSIHPTRMLGLEGGWILRPLAGYNTFCGFLAYDFGPRVTAYVPRIPVTQEIRPPDFVVFDPSLADLFSTTGIVVPDEGRCPDTGVGWKRHAVSEEVSVIEVLREGRP</sequence>
<dbReference type="RefSeq" id="WP_160763138.1">
    <property type="nucleotide sequence ID" value="NZ_WUPT01000001.1"/>
</dbReference>
<keyword evidence="3" id="KW-0328">Glycosyltransferase</keyword>
<feature type="transmembrane region" description="Helical" evidence="8">
    <location>
        <begin position="336"/>
        <end position="353"/>
    </location>
</feature>
<keyword evidence="5 8" id="KW-0812">Transmembrane</keyword>
<feature type="transmembrane region" description="Helical" evidence="8">
    <location>
        <begin position="360"/>
        <end position="381"/>
    </location>
</feature>
<dbReference type="GO" id="GO:0009103">
    <property type="term" value="P:lipopolysaccharide biosynthetic process"/>
    <property type="evidence" value="ECO:0007669"/>
    <property type="project" value="UniProtKB-ARBA"/>
</dbReference>
<evidence type="ECO:0000256" key="3">
    <source>
        <dbReference type="ARBA" id="ARBA00022676"/>
    </source>
</evidence>
<comment type="subcellular location">
    <subcellularLocation>
        <location evidence="1">Cell membrane</location>
        <topology evidence="1">Multi-pass membrane protein</topology>
    </subcellularLocation>
</comment>
<evidence type="ECO:0000256" key="7">
    <source>
        <dbReference type="ARBA" id="ARBA00023136"/>
    </source>
</evidence>
<gene>
    <name evidence="9" type="ORF">GQ651_05295</name>
</gene>
<feature type="transmembrane region" description="Helical" evidence="8">
    <location>
        <begin position="191"/>
        <end position="207"/>
    </location>
</feature>
<evidence type="ECO:0000313" key="10">
    <source>
        <dbReference type="Proteomes" id="UP000480350"/>
    </source>
</evidence>
<evidence type="ECO:0008006" key="11">
    <source>
        <dbReference type="Google" id="ProtNLM"/>
    </source>
</evidence>
<evidence type="ECO:0000313" key="9">
    <source>
        <dbReference type="EMBL" id="MXQ07256.1"/>
    </source>
</evidence>
<keyword evidence="2" id="KW-1003">Cell membrane</keyword>
<evidence type="ECO:0000256" key="4">
    <source>
        <dbReference type="ARBA" id="ARBA00022679"/>
    </source>
</evidence>
<reference evidence="9 10" key="1">
    <citation type="submission" date="2019-12" db="EMBL/GenBank/DDBJ databases">
        <authorList>
            <person name="Lee S.D."/>
        </authorList>
    </citation>
    <scope>NUCLEOTIDE SEQUENCE [LARGE SCALE GENOMIC DNA]</scope>
    <source>
        <strain evidence="9 10">GH1-50</strain>
    </source>
</reference>
<keyword evidence="6 8" id="KW-1133">Transmembrane helix</keyword>
<keyword evidence="10" id="KW-1185">Reference proteome</keyword>
<keyword evidence="4" id="KW-0808">Transferase</keyword>
<dbReference type="GO" id="GO:0005886">
    <property type="term" value="C:plasma membrane"/>
    <property type="evidence" value="ECO:0007669"/>
    <property type="project" value="UniProtKB-SubCell"/>
</dbReference>
<feature type="transmembrane region" description="Helical" evidence="8">
    <location>
        <begin position="312"/>
        <end position="330"/>
    </location>
</feature>
<comment type="caution">
    <text evidence="9">The sequence shown here is derived from an EMBL/GenBank/DDBJ whole genome shotgun (WGS) entry which is preliminary data.</text>
</comment>
<feature type="transmembrane region" description="Helical" evidence="8">
    <location>
        <begin position="73"/>
        <end position="93"/>
    </location>
</feature>
<dbReference type="EMBL" id="WUPT01000001">
    <property type="protein sequence ID" value="MXQ07256.1"/>
    <property type="molecule type" value="Genomic_DNA"/>
</dbReference>
<keyword evidence="7 8" id="KW-0472">Membrane</keyword>